<evidence type="ECO:0000259" key="1">
    <source>
        <dbReference type="PROSITE" id="PS51186"/>
    </source>
</evidence>
<dbReference type="PROSITE" id="PS51186">
    <property type="entry name" value="GNAT"/>
    <property type="match status" value="1"/>
</dbReference>
<dbReference type="SUPFAM" id="SSF55729">
    <property type="entry name" value="Acyl-CoA N-acyltransferases (Nat)"/>
    <property type="match status" value="1"/>
</dbReference>
<dbReference type="Gene3D" id="3.40.630.30">
    <property type="match status" value="1"/>
</dbReference>
<accession>A0ABM9BVZ8</accession>
<dbReference type="Pfam" id="PF00583">
    <property type="entry name" value="Acetyltransf_1"/>
    <property type="match status" value="1"/>
</dbReference>
<dbReference type="InterPro" id="IPR000182">
    <property type="entry name" value="GNAT_dom"/>
</dbReference>
<sequence length="147" mass="16982">MELSKRKAAEADLQHLALMNQNLIRDEGSRNPMSIEQLQDRMAEWMAGEWEIEIVQTADAIIGYAVYQTRTDDLHPHESYIHLRQFYIGREYRSNGYGAKALHLLLNHSFPLGAKVTIDVLASNPRGYQFWSKVGFEPDYTHMKLTT</sequence>
<comment type="caution">
    <text evidence="2">The sequence shown here is derived from an EMBL/GenBank/DDBJ whole genome shotgun (WGS) entry which is preliminary data.</text>
</comment>
<evidence type="ECO:0000313" key="2">
    <source>
        <dbReference type="EMBL" id="CAH1195747.1"/>
    </source>
</evidence>
<dbReference type="RefSeq" id="WP_236339046.1">
    <property type="nucleotide sequence ID" value="NZ_CAKMMF010000003.1"/>
</dbReference>
<protein>
    <recommendedName>
        <fullName evidence="1">N-acetyltransferase domain-containing protein</fullName>
    </recommendedName>
</protein>
<dbReference type="Proteomes" id="UP000838686">
    <property type="component" value="Unassembled WGS sequence"/>
</dbReference>
<dbReference type="InterPro" id="IPR016181">
    <property type="entry name" value="Acyl_CoA_acyltransferase"/>
</dbReference>
<dbReference type="CDD" id="cd04301">
    <property type="entry name" value="NAT_SF"/>
    <property type="match status" value="1"/>
</dbReference>
<reference evidence="2" key="1">
    <citation type="submission" date="2022-01" db="EMBL/GenBank/DDBJ databases">
        <authorList>
            <person name="Criscuolo A."/>
        </authorList>
    </citation>
    <scope>NUCLEOTIDE SEQUENCE</scope>
    <source>
        <strain evidence="2">CIP111893</strain>
    </source>
</reference>
<keyword evidence="3" id="KW-1185">Reference proteome</keyword>
<gene>
    <name evidence="2" type="ORF">PAECIP111893_00751</name>
</gene>
<feature type="domain" description="N-acetyltransferase" evidence="1">
    <location>
        <begin position="3"/>
        <end position="147"/>
    </location>
</feature>
<dbReference type="EMBL" id="CAKMMF010000003">
    <property type="protein sequence ID" value="CAH1195747.1"/>
    <property type="molecule type" value="Genomic_DNA"/>
</dbReference>
<organism evidence="2 3">
    <name type="scientific">Paenibacillus plantiphilus</name>
    <dbReference type="NCBI Taxonomy" id="2905650"/>
    <lineage>
        <taxon>Bacteria</taxon>
        <taxon>Bacillati</taxon>
        <taxon>Bacillota</taxon>
        <taxon>Bacilli</taxon>
        <taxon>Bacillales</taxon>
        <taxon>Paenibacillaceae</taxon>
        <taxon>Paenibacillus</taxon>
    </lineage>
</organism>
<proteinExistence type="predicted"/>
<name>A0ABM9BVZ8_9BACL</name>
<evidence type="ECO:0000313" key="3">
    <source>
        <dbReference type="Proteomes" id="UP000838686"/>
    </source>
</evidence>